<keyword evidence="8" id="KW-0732">Signal</keyword>
<feature type="compositionally biased region" description="Basic and acidic residues" evidence="6">
    <location>
        <begin position="448"/>
        <end position="465"/>
    </location>
</feature>
<feature type="compositionally biased region" description="Acidic residues" evidence="6">
    <location>
        <begin position="438"/>
        <end position="447"/>
    </location>
</feature>
<feature type="domain" description="PPIase FKBP-type" evidence="9">
    <location>
        <begin position="42"/>
        <end position="131"/>
    </location>
</feature>
<keyword evidence="11" id="KW-1185">Reference proteome</keyword>
<reference evidence="10" key="1">
    <citation type="journal article" date="2020" name="Stud. Mycol.">
        <title>101 Dothideomycetes genomes: a test case for predicting lifestyles and emergence of pathogens.</title>
        <authorList>
            <person name="Haridas S."/>
            <person name="Albert R."/>
            <person name="Binder M."/>
            <person name="Bloem J."/>
            <person name="Labutti K."/>
            <person name="Salamov A."/>
            <person name="Andreopoulos B."/>
            <person name="Baker S."/>
            <person name="Barry K."/>
            <person name="Bills G."/>
            <person name="Bluhm B."/>
            <person name="Cannon C."/>
            <person name="Castanera R."/>
            <person name="Culley D."/>
            <person name="Daum C."/>
            <person name="Ezra D."/>
            <person name="Gonzalez J."/>
            <person name="Henrissat B."/>
            <person name="Kuo A."/>
            <person name="Liang C."/>
            <person name="Lipzen A."/>
            <person name="Lutzoni F."/>
            <person name="Magnuson J."/>
            <person name="Mondo S."/>
            <person name="Nolan M."/>
            <person name="Ohm R."/>
            <person name="Pangilinan J."/>
            <person name="Park H.-J."/>
            <person name="Ramirez L."/>
            <person name="Alfaro M."/>
            <person name="Sun H."/>
            <person name="Tritt A."/>
            <person name="Yoshinaga Y."/>
            <person name="Zwiers L.-H."/>
            <person name="Turgeon B."/>
            <person name="Goodwin S."/>
            <person name="Spatafora J."/>
            <person name="Crous P."/>
            <person name="Grigoriev I."/>
        </authorList>
    </citation>
    <scope>NUCLEOTIDE SEQUENCE</scope>
    <source>
        <strain evidence="10">SCOH1-5</strain>
    </source>
</reference>
<evidence type="ECO:0000256" key="6">
    <source>
        <dbReference type="SAM" id="MobiDB-lite"/>
    </source>
</evidence>
<feature type="transmembrane region" description="Helical" evidence="7">
    <location>
        <begin position="337"/>
        <end position="357"/>
    </location>
</feature>
<dbReference type="Pfam" id="PF12400">
    <property type="entry name" value="STIMATE"/>
    <property type="match status" value="1"/>
</dbReference>
<sequence length="484" mass="53630">MRALVSLLPFAAVVLAGIRYPSGLVVQILSGPESCDRPTRSQDTVSVHYRGTLQSNGKLFDESYKRGKPFEFTLGVGQVIQGWDQGLLDMCPGQKRRLTIPPELGYGQRGAGDDIPPGATLVFETELLKIVKEGPLNEPTDVPGGEYVPDAELGDAKPATPSQNESVHAEPESEPSKGAPTDGSEPQAECNLLGKFALFVQGALGLLAVLTLVFKRWREESKRPWKIFLFDVSKQLLGSMLVHVINLAMSMFGSLDVANAAATVATQGAVDEKTPNPCSYYLLNLAIDTTIGVPVLYIILKILHAAFLRTPLADPPESIKSGHYDSPPKITWYFKQLLIYCIGLTFMKVFVLFLFMAMPFLPWIGDWALRWTEGNEALQIVFAMFLFPLAMNAVQYWIIDNFIMDKKKGDENEQKYSRVGDRGSGEWVEDERRRMMGGEDDEDDDLDELGRAKTTEVEVVNHDPLKATPEGSSREGSRRSSPRR</sequence>
<dbReference type="AlphaFoldDB" id="A0A6A6FIZ4"/>
<keyword evidence="7" id="KW-0472">Membrane</keyword>
<gene>
    <name evidence="10" type="ORF">CERZMDRAFT_66930</name>
</gene>
<feature type="chain" id="PRO_5025395811" description="peptidylprolyl isomerase" evidence="8">
    <location>
        <begin position="17"/>
        <end position="484"/>
    </location>
</feature>
<dbReference type="SUPFAM" id="SSF54534">
    <property type="entry name" value="FKBP-like"/>
    <property type="match status" value="1"/>
</dbReference>
<keyword evidence="3 5" id="KW-0697">Rotamase</keyword>
<dbReference type="PANTHER" id="PTHR31735:SF1">
    <property type="entry name" value="VACUOLAR MEMBRANE PROTEIN YPL162C"/>
    <property type="match status" value="1"/>
</dbReference>
<feature type="transmembrane region" description="Helical" evidence="7">
    <location>
        <begin position="196"/>
        <end position="214"/>
    </location>
</feature>
<comment type="catalytic activity">
    <reaction evidence="1 5">
        <text>[protein]-peptidylproline (omega=180) = [protein]-peptidylproline (omega=0)</text>
        <dbReference type="Rhea" id="RHEA:16237"/>
        <dbReference type="Rhea" id="RHEA-COMP:10747"/>
        <dbReference type="Rhea" id="RHEA-COMP:10748"/>
        <dbReference type="ChEBI" id="CHEBI:83833"/>
        <dbReference type="ChEBI" id="CHEBI:83834"/>
        <dbReference type="EC" id="5.2.1.8"/>
    </reaction>
</comment>
<proteinExistence type="predicted"/>
<dbReference type="PROSITE" id="PS50059">
    <property type="entry name" value="FKBP_PPIASE"/>
    <property type="match status" value="1"/>
</dbReference>
<dbReference type="GO" id="GO:0016020">
    <property type="term" value="C:membrane"/>
    <property type="evidence" value="ECO:0007669"/>
    <property type="project" value="TreeGrafter"/>
</dbReference>
<dbReference type="InterPro" id="IPR001179">
    <property type="entry name" value="PPIase_FKBP_dom"/>
</dbReference>
<keyword evidence="7" id="KW-0812">Transmembrane</keyword>
<evidence type="ECO:0000256" key="4">
    <source>
        <dbReference type="ARBA" id="ARBA00023235"/>
    </source>
</evidence>
<keyword evidence="4 5" id="KW-0413">Isomerase</keyword>
<evidence type="ECO:0000259" key="9">
    <source>
        <dbReference type="PROSITE" id="PS50059"/>
    </source>
</evidence>
<dbReference type="InterPro" id="IPR022127">
    <property type="entry name" value="STIMATE/YPL162C"/>
</dbReference>
<evidence type="ECO:0000313" key="10">
    <source>
        <dbReference type="EMBL" id="KAF2213446.1"/>
    </source>
</evidence>
<dbReference type="Pfam" id="PF00254">
    <property type="entry name" value="FKBP_C"/>
    <property type="match status" value="1"/>
</dbReference>
<dbReference type="OrthoDB" id="431202at2759"/>
<evidence type="ECO:0000256" key="2">
    <source>
        <dbReference type="ARBA" id="ARBA00013194"/>
    </source>
</evidence>
<name>A0A6A6FIZ4_9PEZI</name>
<dbReference type="Gene3D" id="3.10.50.40">
    <property type="match status" value="1"/>
</dbReference>
<evidence type="ECO:0000256" key="5">
    <source>
        <dbReference type="PROSITE-ProRule" id="PRU00277"/>
    </source>
</evidence>
<evidence type="ECO:0000256" key="7">
    <source>
        <dbReference type="SAM" id="Phobius"/>
    </source>
</evidence>
<feature type="transmembrane region" description="Helical" evidence="7">
    <location>
        <begin position="235"/>
        <end position="255"/>
    </location>
</feature>
<dbReference type="InterPro" id="IPR046357">
    <property type="entry name" value="PPIase_dom_sf"/>
</dbReference>
<feature type="transmembrane region" description="Helical" evidence="7">
    <location>
        <begin position="377"/>
        <end position="399"/>
    </location>
</feature>
<evidence type="ECO:0000256" key="1">
    <source>
        <dbReference type="ARBA" id="ARBA00000971"/>
    </source>
</evidence>
<feature type="transmembrane region" description="Helical" evidence="7">
    <location>
        <begin position="280"/>
        <end position="300"/>
    </location>
</feature>
<feature type="signal peptide" evidence="8">
    <location>
        <begin position="1"/>
        <end position="16"/>
    </location>
</feature>
<keyword evidence="7" id="KW-1133">Transmembrane helix</keyword>
<evidence type="ECO:0000256" key="3">
    <source>
        <dbReference type="ARBA" id="ARBA00023110"/>
    </source>
</evidence>
<dbReference type="EC" id="5.2.1.8" evidence="2 5"/>
<feature type="region of interest" description="Disordered" evidence="6">
    <location>
        <begin position="413"/>
        <end position="484"/>
    </location>
</feature>
<dbReference type="GO" id="GO:0003755">
    <property type="term" value="F:peptidyl-prolyl cis-trans isomerase activity"/>
    <property type="evidence" value="ECO:0007669"/>
    <property type="project" value="UniProtKB-KW"/>
</dbReference>
<dbReference type="Proteomes" id="UP000799539">
    <property type="component" value="Unassembled WGS sequence"/>
</dbReference>
<evidence type="ECO:0000313" key="11">
    <source>
        <dbReference type="Proteomes" id="UP000799539"/>
    </source>
</evidence>
<evidence type="ECO:0000256" key="8">
    <source>
        <dbReference type="SAM" id="SignalP"/>
    </source>
</evidence>
<organism evidence="10 11">
    <name type="scientific">Cercospora zeae-maydis SCOH1-5</name>
    <dbReference type="NCBI Taxonomy" id="717836"/>
    <lineage>
        <taxon>Eukaryota</taxon>
        <taxon>Fungi</taxon>
        <taxon>Dikarya</taxon>
        <taxon>Ascomycota</taxon>
        <taxon>Pezizomycotina</taxon>
        <taxon>Dothideomycetes</taxon>
        <taxon>Dothideomycetidae</taxon>
        <taxon>Mycosphaerellales</taxon>
        <taxon>Mycosphaerellaceae</taxon>
        <taxon>Cercospora</taxon>
    </lineage>
</organism>
<feature type="region of interest" description="Disordered" evidence="6">
    <location>
        <begin position="134"/>
        <end position="186"/>
    </location>
</feature>
<protein>
    <recommendedName>
        <fullName evidence="2 5">peptidylprolyl isomerase</fullName>
        <ecNumber evidence="2 5">5.2.1.8</ecNumber>
    </recommendedName>
</protein>
<dbReference type="FunFam" id="3.10.50.40:FF:000006">
    <property type="entry name" value="Peptidyl-prolyl cis-trans isomerase"/>
    <property type="match status" value="1"/>
</dbReference>
<dbReference type="PANTHER" id="PTHR31735">
    <property type="entry name" value="VACUOLAR MEMBRANE PROTEIN YPL162C"/>
    <property type="match status" value="1"/>
</dbReference>
<dbReference type="EMBL" id="ML992670">
    <property type="protein sequence ID" value="KAF2213446.1"/>
    <property type="molecule type" value="Genomic_DNA"/>
</dbReference>
<feature type="compositionally biased region" description="Basic and acidic residues" evidence="6">
    <location>
        <begin position="413"/>
        <end position="437"/>
    </location>
</feature>
<accession>A0A6A6FIZ4</accession>